<accession>M1JIX2</accession>
<evidence type="ECO:0000313" key="1">
    <source>
        <dbReference type="EMBL" id="AGE95344.1"/>
    </source>
</evidence>
<reference evidence="1" key="1">
    <citation type="journal article" date="2013" name="Eukaryot. Cell">
        <title>Extremely Reduced Levels of Heterozygosity in the Vertebrate Pathogen Encephalitozoon cuniculi.</title>
        <authorList>
            <person name="Selman M."/>
            <person name="Sak B."/>
            <person name="Kvac M."/>
            <person name="Farinelli L."/>
            <person name="Weiss L.M."/>
            <person name="Corradi N."/>
        </authorList>
    </citation>
    <scope>NUCLEOTIDE SEQUENCE</scope>
</reference>
<dbReference type="VEuPathDB" id="MicrosporidiaDB:ECU04_0200"/>
<protein>
    <submittedName>
        <fullName evidence="1">Ser/thr protein phosphatase 2a regulatory subunit beta</fullName>
    </submittedName>
</protein>
<organism evidence="1">
    <name type="scientific">Encephalitozoon cuniculi</name>
    <name type="common">Microsporidian parasite</name>
    <dbReference type="NCBI Taxonomy" id="6035"/>
    <lineage>
        <taxon>Eukaryota</taxon>
        <taxon>Fungi</taxon>
        <taxon>Fungi incertae sedis</taxon>
        <taxon>Microsporidia</taxon>
        <taxon>Unikaryonidae</taxon>
        <taxon>Encephalitozoon</taxon>
    </lineage>
</organism>
<sequence>MPSLNAMQKKCKHKTESARKLFLLNEDELCMYIGLNAPEDILKWLEKDCEELKITKRVFSCVLEIALRYIIRTLPRSVNPTGEMYSTMEDVDSKHPGI</sequence>
<dbReference type="InterPro" id="IPR016024">
    <property type="entry name" value="ARM-type_fold"/>
</dbReference>
<dbReference type="EMBL" id="KC513606">
    <property type="protein sequence ID" value="AGE95344.1"/>
    <property type="molecule type" value="Genomic_DNA"/>
</dbReference>
<dbReference type="SUPFAM" id="SSF48371">
    <property type="entry name" value="ARM repeat"/>
    <property type="match status" value="1"/>
</dbReference>
<dbReference type="AlphaFoldDB" id="M1JIX2"/>
<proteinExistence type="predicted"/>
<gene>
    <name evidence="1" type="ORF">ECU04_0200</name>
</gene>
<name>M1JIX2_ENCCN</name>